<protein>
    <submittedName>
        <fullName evidence="2">Uncharacterized protein</fullName>
    </submittedName>
</protein>
<organism evidence="2 3">
    <name type="scientific">Solanum commersonii</name>
    <name type="common">Commerson's wild potato</name>
    <name type="synonym">Commerson's nightshade</name>
    <dbReference type="NCBI Taxonomy" id="4109"/>
    <lineage>
        <taxon>Eukaryota</taxon>
        <taxon>Viridiplantae</taxon>
        <taxon>Streptophyta</taxon>
        <taxon>Embryophyta</taxon>
        <taxon>Tracheophyta</taxon>
        <taxon>Spermatophyta</taxon>
        <taxon>Magnoliopsida</taxon>
        <taxon>eudicotyledons</taxon>
        <taxon>Gunneridae</taxon>
        <taxon>Pentapetalae</taxon>
        <taxon>asterids</taxon>
        <taxon>lamiids</taxon>
        <taxon>Solanales</taxon>
        <taxon>Solanaceae</taxon>
        <taxon>Solanoideae</taxon>
        <taxon>Solaneae</taxon>
        <taxon>Solanum</taxon>
    </lineage>
</organism>
<dbReference type="AlphaFoldDB" id="A0A9J5Z0E6"/>
<name>A0A9J5Z0E6_SOLCO</name>
<reference evidence="2 3" key="1">
    <citation type="submission" date="2020-09" db="EMBL/GenBank/DDBJ databases">
        <title>De no assembly of potato wild relative species, Solanum commersonii.</title>
        <authorList>
            <person name="Cho K."/>
        </authorList>
    </citation>
    <scope>NUCLEOTIDE SEQUENCE [LARGE SCALE GENOMIC DNA]</scope>
    <source>
        <strain evidence="2">LZ3.2</strain>
        <tissue evidence="2">Leaf</tissue>
    </source>
</reference>
<comment type="caution">
    <text evidence="2">The sequence shown here is derived from an EMBL/GenBank/DDBJ whole genome shotgun (WGS) entry which is preliminary data.</text>
</comment>
<gene>
    <name evidence="2" type="ORF">H5410_027877</name>
</gene>
<keyword evidence="3" id="KW-1185">Reference proteome</keyword>
<accession>A0A9J5Z0E6</accession>
<feature type="region of interest" description="Disordered" evidence="1">
    <location>
        <begin position="1"/>
        <end position="40"/>
    </location>
</feature>
<dbReference type="EMBL" id="JACXVP010000005">
    <property type="protein sequence ID" value="KAG5606385.1"/>
    <property type="molecule type" value="Genomic_DNA"/>
</dbReference>
<evidence type="ECO:0000313" key="2">
    <source>
        <dbReference type="EMBL" id="KAG5606385.1"/>
    </source>
</evidence>
<evidence type="ECO:0000313" key="3">
    <source>
        <dbReference type="Proteomes" id="UP000824120"/>
    </source>
</evidence>
<dbReference type="Proteomes" id="UP000824120">
    <property type="component" value="Chromosome 5"/>
</dbReference>
<evidence type="ECO:0000256" key="1">
    <source>
        <dbReference type="SAM" id="MobiDB-lite"/>
    </source>
</evidence>
<sequence length="134" mass="13942">MLEEEDVPGACEEERGAEVPEGPEAGVGEGASAGIESVSTSGNVSTGIALLLSGSSLVYSASMHQMTVEEDEVYLKSLASSWGTLAHQHISVIKTGNGKVVCLYLALIAISYSIRSPRSILLQDIIPPKQAALA</sequence>
<proteinExistence type="predicted"/>